<accession>A0A9X6U4U3</accession>
<reference evidence="3 4" key="1">
    <citation type="submission" date="2017-09" db="EMBL/GenBank/DDBJ databases">
        <title>Large-scale bioinformatics analysis of Bacillus genomes uncovers conserved roles of natural products in bacterial physiology.</title>
        <authorList>
            <consortium name="Agbiome Team Llc"/>
            <person name="Bleich R.M."/>
            <person name="Grubbs K.J."/>
            <person name="Santa Maria K.C."/>
            <person name="Allen S.E."/>
            <person name="Farag S."/>
            <person name="Shank E.A."/>
            <person name="Bowers A."/>
        </authorList>
    </citation>
    <scope>NUCLEOTIDE SEQUENCE [LARGE SCALE GENOMIC DNA]</scope>
    <source>
        <strain evidence="2 4">AFS030179</strain>
        <strain evidence="1 3">AFS094940</strain>
    </source>
</reference>
<sequence length="78" mass="9590">MKKRILKKKVMRIIHHLSRYTSVPVKTVKEECYEDVENHVKRFEEDLLYVYFDCKSLELMGKYESGWFWKSIGDENWK</sequence>
<gene>
    <name evidence="2" type="ORF">COE48_05135</name>
    <name evidence="1" type="ORF">CON01_00680</name>
</gene>
<proteinExistence type="predicted"/>
<evidence type="ECO:0000313" key="3">
    <source>
        <dbReference type="Proteomes" id="UP000220127"/>
    </source>
</evidence>
<dbReference type="RefSeq" id="WP_097877027.1">
    <property type="nucleotide sequence ID" value="NZ_NTYY01000019.1"/>
</dbReference>
<evidence type="ECO:0000313" key="4">
    <source>
        <dbReference type="Proteomes" id="UP000223445"/>
    </source>
</evidence>
<dbReference type="Proteomes" id="UP000220127">
    <property type="component" value="Unassembled WGS sequence"/>
</dbReference>
<dbReference type="EMBL" id="NVMD01000002">
    <property type="protein sequence ID" value="PED16398.1"/>
    <property type="molecule type" value="Genomic_DNA"/>
</dbReference>
<dbReference type="Proteomes" id="UP000223445">
    <property type="component" value="Unassembled WGS sequence"/>
</dbReference>
<evidence type="ECO:0000313" key="2">
    <source>
        <dbReference type="EMBL" id="PGZ04969.1"/>
    </source>
</evidence>
<comment type="caution">
    <text evidence="1">The sequence shown here is derived from an EMBL/GenBank/DDBJ whole genome shotgun (WGS) entry which is preliminary data.</text>
</comment>
<name>A0A9X6U4U3_BACTU</name>
<organism evidence="1 3">
    <name type="scientific">Bacillus thuringiensis</name>
    <dbReference type="NCBI Taxonomy" id="1428"/>
    <lineage>
        <taxon>Bacteria</taxon>
        <taxon>Bacillati</taxon>
        <taxon>Bacillota</taxon>
        <taxon>Bacilli</taxon>
        <taxon>Bacillales</taxon>
        <taxon>Bacillaceae</taxon>
        <taxon>Bacillus</taxon>
        <taxon>Bacillus cereus group</taxon>
    </lineage>
</organism>
<evidence type="ECO:0000313" key="1">
    <source>
        <dbReference type="EMBL" id="PED16398.1"/>
    </source>
</evidence>
<protein>
    <submittedName>
        <fullName evidence="1">Uncharacterized protein</fullName>
    </submittedName>
</protein>
<dbReference type="AlphaFoldDB" id="A0A9X6U4U3"/>
<dbReference type="EMBL" id="NUPM01000005">
    <property type="protein sequence ID" value="PGZ04969.1"/>
    <property type="molecule type" value="Genomic_DNA"/>
</dbReference>